<sequence length="228" mass="27681">MNKSREISRLLFNIHRKDEKIMPIITKIEQQKNNNRVNLYVDGEFFLGIDMEILYKLRLKEGRDIEKKELQFIIEEETYQKAKSKALKLLHFSSRTEKEMREKLKKYEYSDEIIDRVILFLKEYNFINDQELAKQMVKSKSKEKKYGQNRIKQDLYRKGMDIELIENIITEELDRETEYENALSLAQKKVKTIKDTDKRKIYEKLGRYLVYRGYDYDIIRKVIDIVLK</sequence>
<evidence type="ECO:0000256" key="4">
    <source>
        <dbReference type="ARBA" id="ARBA00022490"/>
    </source>
</evidence>
<dbReference type="InterPro" id="IPR036388">
    <property type="entry name" value="WH-like_DNA-bd_sf"/>
</dbReference>
<dbReference type="InterPro" id="IPR053926">
    <property type="entry name" value="RecX_HTH_1st"/>
</dbReference>
<reference evidence="9 10" key="1">
    <citation type="submission" date="2019-07" db="EMBL/GenBank/DDBJ databases">
        <title>Complete genome of Crassaminicella thermophila SY095.</title>
        <authorList>
            <person name="Li X."/>
        </authorList>
    </citation>
    <scope>NUCLEOTIDE SEQUENCE [LARGE SCALE GENOMIC DNA]</scope>
    <source>
        <strain evidence="9 10">SY095</strain>
    </source>
</reference>
<comment type="similarity">
    <text evidence="2 5">Belongs to the RecX family.</text>
</comment>
<protein>
    <recommendedName>
        <fullName evidence="3 5">Regulatory protein RecX</fullName>
    </recommendedName>
</protein>
<dbReference type="PANTHER" id="PTHR33602">
    <property type="entry name" value="REGULATORY PROTEIN RECX FAMILY PROTEIN"/>
    <property type="match status" value="1"/>
</dbReference>
<dbReference type="GO" id="GO:0005737">
    <property type="term" value="C:cytoplasm"/>
    <property type="evidence" value="ECO:0007669"/>
    <property type="project" value="UniProtKB-SubCell"/>
</dbReference>
<evidence type="ECO:0000259" key="8">
    <source>
        <dbReference type="Pfam" id="PF21982"/>
    </source>
</evidence>
<dbReference type="OrthoDB" id="5421057at2"/>
<evidence type="ECO:0000256" key="3">
    <source>
        <dbReference type="ARBA" id="ARBA00018111"/>
    </source>
</evidence>
<keyword evidence="10" id="KW-1185">Reference proteome</keyword>
<comment type="subcellular location">
    <subcellularLocation>
        <location evidence="1 5">Cytoplasm</location>
    </subcellularLocation>
</comment>
<dbReference type="InterPro" id="IPR053925">
    <property type="entry name" value="RecX_HTH_3rd"/>
</dbReference>
<evidence type="ECO:0000313" key="10">
    <source>
        <dbReference type="Proteomes" id="UP000324646"/>
    </source>
</evidence>
<dbReference type="PANTHER" id="PTHR33602:SF1">
    <property type="entry name" value="REGULATORY PROTEIN RECX FAMILY PROTEIN"/>
    <property type="match status" value="1"/>
</dbReference>
<dbReference type="InterPro" id="IPR003783">
    <property type="entry name" value="Regulatory_RecX"/>
</dbReference>
<gene>
    <name evidence="5" type="primary">recX</name>
    <name evidence="9" type="ORF">FQB35_12130</name>
</gene>
<dbReference type="GO" id="GO:0006282">
    <property type="term" value="P:regulation of DNA repair"/>
    <property type="evidence" value="ECO:0007669"/>
    <property type="project" value="UniProtKB-UniRule"/>
</dbReference>
<dbReference type="InterPro" id="IPR053924">
    <property type="entry name" value="RecX_HTH_2nd"/>
</dbReference>
<dbReference type="Pfam" id="PF21982">
    <property type="entry name" value="RecX_HTH1"/>
    <property type="match status" value="1"/>
</dbReference>
<organism evidence="9 10">
    <name type="scientific">Crassaminicella thermophila</name>
    <dbReference type="NCBI Taxonomy" id="2599308"/>
    <lineage>
        <taxon>Bacteria</taxon>
        <taxon>Bacillati</taxon>
        <taxon>Bacillota</taxon>
        <taxon>Clostridia</taxon>
        <taxon>Eubacteriales</taxon>
        <taxon>Clostridiaceae</taxon>
        <taxon>Crassaminicella</taxon>
    </lineage>
</organism>
<feature type="domain" description="RecX second three-helical" evidence="6">
    <location>
        <begin position="128"/>
        <end position="166"/>
    </location>
</feature>
<dbReference type="Gene3D" id="1.10.10.10">
    <property type="entry name" value="Winged helix-like DNA-binding domain superfamily/Winged helix DNA-binding domain"/>
    <property type="match status" value="3"/>
</dbReference>
<dbReference type="Pfam" id="PF21981">
    <property type="entry name" value="RecX_HTH3"/>
    <property type="match status" value="1"/>
</dbReference>
<accession>A0A5C0SIH6</accession>
<evidence type="ECO:0000313" key="9">
    <source>
        <dbReference type="EMBL" id="QEK13008.1"/>
    </source>
</evidence>
<dbReference type="Pfam" id="PF02631">
    <property type="entry name" value="RecX_HTH2"/>
    <property type="match status" value="1"/>
</dbReference>
<dbReference type="HAMAP" id="MF_01114">
    <property type="entry name" value="RecX"/>
    <property type="match status" value="1"/>
</dbReference>
<evidence type="ECO:0000259" key="7">
    <source>
        <dbReference type="Pfam" id="PF21981"/>
    </source>
</evidence>
<dbReference type="KEGG" id="crs:FQB35_12130"/>
<dbReference type="AlphaFoldDB" id="A0A5C0SIH6"/>
<evidence type="ECO:0000259" key="6">
    <source>
        <dbReference type="Pfam" id="PF02631"/>
    </source>
</evidence>
<dbReference type="Proteomes" id="UP000324646">
    <property type="component" value="Chromosome"/>
</dbReference>
<feature type="domain" description="RecX first three-helical" evidence="8">
    <location>
        <begin position="82"/>
        <end position="121"/>
    </location>
</feature>
<proteinExistence type="inferred from homology"/>
<dbReference type="EMBL" id="CP042243">
    <property type="protein sequence ID" value="QEK13008.1"/>
    <property type="molecule type" value="Genomic_DNA"/>
</dbReference>
<comment type="function">
    <text evidence="5">Modulates RecA activity.</text>
</comment>
<name>A0A5C0SIH6_CRATE</name>
<evidence type="ECO:0000256" key="5">
    <source>
        <dbReference type="HAMAP-Rule" id="MF_01114"/>
    </source>
</evidence>
<keyword evidence="4 5" id="KW-0963">Cytoplasm</keyword>
<evidence type="ECO:0000256" key="2">
    <source>
        <dbReference type="ARBA" id="ARBA00009695"/>
    </source>
</evidence>
<feature type="domain" description="RecX third three-helical" evidence="7">
    <location>
        <begin position="176"/>
        <end position="223"/>
    </location>
</feature>
<evidence type="ECO:0000256" key="1">
    <source>
        <dbReference type="ARBA" id="ARBA00004496"/>
    </source>
</evidence>